<evidence type="ECO:0000256" key="1">
    <source>
        <dbReference type="SAM" id="MobiDB-lite"/>
    </source>
</evidence>
<keyword evidence="4" id="KW-1185">Reference proteome</keyword>
<dbReference type="EMBL" id="MCFL01000029">
    <property type="protein sequence ID" value="ORZ34371.1"/>
    <property type="molecule type" value="Genomic_DNA"/>
</dbReference>
<dbReference type="OrthoDB" id="21266at2759"/>
<dbReference type="STRING" id="765915.A0A1Y2HKK1"/>
<keyword evidence="3" id="KW-0418">Kinase</keyword>
<dbReference type="GO" id="GO:0032786">
    <property type="term" value="P:positive regulation of DNA-templated transcription, elongation"/>
    <property type="evidence" value="ECO:0007669"/>
    <property type="project" value="InterPro"/>
</dbReference>
<evidence type="ECO:0000313" key="3">
    <source>
        <dbReference type="EMBL" id="ORZ34371.1"/>
    </source>
</evidence>
<dbReference type="Proteomes" id="UP000193411">
    <property type="component" value="Unassembled WGS sequence"/>
</dbReference>
<comment type="caution">
    <text evidence="3">The sequence shown here is derived from an EMBL/GenBank/DDBJ whole genome shotgun (WGS) entry which is preliminary data.</text>
</comment>
<dbReference type="Pfam" id="PF12243">
    <property type="entry name" value="CTK3"/>
    <property type="match status" value="1"/>
</dbReference>
<gene>
    <name evidence="3" type="ORF">BCR44DRAFT_1436556</name>
</gene>
<feature type="compositionally biased region" description="Low complexity" evidence="1">
    <location>
        <begin position="168"/>
        <end position="183"/>
    </location>
</feature>
<dbReference type="GO" id="GO:0016301">
    <property type="term" value="F:kinase activity"/>
    <property type="evidence" value="ECO:0007669"/>
    <property type="project" value="UniProtKB-KW"/>
</dbReference>
<dbReference type="Gene3D" id="1.25.40.90">
    <property type="match status" value="1"/>
</dbReference>
<proteinExistence type="predicted"/>
<dbReference type="InterPro" id="IPR042326">
    <property type="entry name" value="Ctk3"/>
</dbReference>
<dbReference type="PANTHER" id="PTHR28291:SF1">
    <property type="entry name" value="CTD KINASE SUBUNIT GAMMA"/>
    <property type="match status" value="1"/>
</dbReference>
<feature type="region of interest" description="Disordered" evidence="1">
    <location>
        <begin position="168"/>
        <end position="241"/>
    </location>
</feature>
<dbReference type="PROSITE" id="PS51391">
    <property type="entry name" value="CID"/>
    <property type="match status" value="1"/>
</dbReference>
<sequence>MADFNQPDPFQLRLQFNDILRRLTAAAESLTRAARFAAKWASQADVLYAVLHEQLIAPVATDPTLASNKINLFCLCDHILIATLRNRFTGYRDRLVKDLPAIVASVCSPETNFGPANVPTVKKLLSTWGRKFVFPPDVIGLCESVVAPVADAGASASASAQGSLAASHNSSSASLNSATSASADPAGSAHDPMQLDSADLPSRPGSPNTDGTSHLGEHPPSDSVPAANGPPTVAVRDPAKQDILRRMEEDRERHKRAREESWIRHPDEPMRAQFDEAWDKAMDFGPTDLELISNDTNLWLDICRPTWIYEQPQVGPQVGAAVGNAGGAAMKWSPPS</sequence>
<dbReference type="GO" id="GO:0070692">
    <property type="term" value="C:CTDK-1 complex"/>
    <property type="evidence" value="ECO:0007669"/>
    <property type="project" value="InterPro"/>
</dbReference>
<dbReference type="GO" id="GO:0045943">
    <property type="term" value="P:positive regulation of transcription by RNA polymerase I"/>
    <property type="evidence" value="ECO:0007669"/>
    <property type="project" value="TreeGrafter"/>
</dbReference>
<dbReference type="InterPro" id="IPR024638">
    <property type="entry name" value="Ctk3_N"/>
</dbReference>
<dbReference type="PANTHER" id="PTHR28291">
    <property type="entry name" value="CTD KINASE SUBUNIT GAMMA"/>
    <property type="match status" value="1"/>
</dbReference>
<dbReference type="InterPro" id="IPR006569">
    <property type="entry name" value="CID_dom"/>
</dbReference>
<dbReference type="InterPro" id="IPR024637">
    <property type="entry name" value="Ctk3_C"/>
</dbReference>
<dbReference type="AlphaFoldDB" id="A0A1Y2HKK1"/>
<dbReference type="Pfam" id="PF12350">
    <property type="entry name" value="CTK3_C"/>
    <property type="match status" value="1"/>
</dbReference>
<feature type="domain" description="CID" evidence="2">
    <location>
        <begin position="8"/>
        <end position="150"/>
    </location>
</feature>
<reference evidence="3 4" key="1">
    <citation type="submission" date="2016-07" db="EMBL/GenBank/DDBJ databases">
        <title>Pervasive Adenine N6-methylation of Active Genes in Fungi.</title>
        <authorList>
            <consortium name="DOE Joint Genome Institute"/>
            <person name="Mondo S.J."/>
            <person name="Dannebaum R.O."/>
            <person name="Kuo R.C."/>
            <person name="Labutti K."/>
            <person name="Haridas S."/>
            <person name="Kuo A."/>
            <person name="Salamov A."/>
            <person name="Ahrendt S.R."/>
            <person name="Lipzen A."/>
            <person name="Sullivan W."/>
            <person name="Andreopoulos W.B."/>
            <person name="Clum A."/>
            <person name="Lindquist E."/>
            <person name="Daum C."/>
            <person name="Ramamoorthy G.K."/>
            <person name="Gryganskyi A."/>
            <person name="Culley D."/>
            <person name="Magnuson J.K."/>
            <person name="James T.Y."/>
            <person name="O'Malley M.A."/>
            <person name="Stajich J.E."/>
            <person name="Spatafora J.W."/>
            <person name="Visel A."/>
            <person name="Grigoriev I.V."/>
        </authorList>
    </citation>
    <scope>NUCLEOTIDE SEQUENCE [LARGE SCALE GENOMIC DNA]</scope>
    <source>
        <strain evidence="3 4">PL171</strain>
    </source>
</reference>
<evidence type="ECO:0000313" key="4">
    <source>
        <dbReference type="Proteomes" id="UP000193411"/>
    </source>
</evidence>
<protein>
    <submittedName>
        <fullName evidence="3">CTD kinase subunit gamma CTK3-domain-containing protein</fullName>
    </submittedName>
</protein>
<evidence type="ECO:0000259" key="2">
    <source>
        <dbReference type="PROSITE" id="PS51391"/>
    </source>
</evidence>
<organism evidence="3 4">
    <name type="scientific">Catenaria anguillulae PL171</name>
    <dbReference type="NCBI Taxonomy" id="765915"/>
    <lineage>
        <taxon>Eukaryota</taxon>
        <taxon>Fungi</taxon>
        <taxon>Fungi incertae sedis</taxon>
        <taxon>Blastocladiomycota</taxon>
        <taxon>Blastocladiomycetes</taxon>
        <taxon>Blastocladiales</taxon>
        <taxon>Catenariaceae</taxon>
        <taxon>Catenaria</taxon>
    </lineage>
</organism>
<name>A0A1Y2HKK1_9FUNG</name>
<accession>A0A1Y2HKK1</accession>
<keyword evidence="3" id="KW-0808">Transferase</keyword>
<dbReference type="InterPro" id="IPR008942">
    <property type="entry name" value="ENTH_VHS"/>
</dbReference>